<reference evidence="3 4" key="1">
    <citation type="submission" date="2012-11" db="EMBL/GenBank/DDBJ databases">
        <authorList>
            <person name="Linke B."/>
        </authorList>
    </citation>
    <scope>NUCLEOTIDE SEQUENCE [LARGE SCALE GENOMIC DNA]</scope>
    <source>
        <strain evidence="4">CFBP 1232</strain>
    </source>
</reference>
<comment type="caution">
    <text evidence="3">The sequence shown here is derived from an EMBL/GenBank/DDBJ whole genome shotgun (WGS) entry which is preliminary data.</text>
</comment>
<evidence type="ECO:0000256" key="2">
    <source>
        <dbReference type="SAM" id="SignalP"/>
    </source>
</evidence>
<gene>
    <name evidence="3" type="ORF">BN437_1221</name>
</gene>
<evidence type="ECO:0000256" key="1">
    <source>
        <dbReference type="SAM" id="MobiDB-lite"/>
    </source>
</evidence>
<accession>A0A831EQ87</accession>
<feature type="signal peptide" evidence="2">
    <location>
        <begin position="1"/>
        <end position="23"/>
    </location>
</feature>
<evidence type="ECO:0000313" key="4">
    <source>
        <dbReference type="Proteomes" id="UP000013111"/>
    </source>
</evidence>
<organism evidence="3 4">
    <name type="scientific">Erwinia amylovora NBRC 12687 = CFBP 1232</name>
    <dbReference type="NCBI Taxonomy" id="1219359"/>
    <lineage>
        <taxon>Bacteria</taxon>
        <taxon>Pseudomonadati</taxon>
        <taxon>Pseudomonadota</taxon>
        <taxon>Gammaproteobacteria</taxon>
        <taxon>Enterobacterales</taxon>
        <taxon>Erwiniaceae</taxon>
        <taxon>Erwinia</taxon>
    </lineage>
</organism>
<dbReference type="AlphaFoldDB" id="A0A831EQ87"/>
<dbReference type="RefSeq" id="WP_004156690.1">
    <property type="nucleotide sequence ID" value="NZ_BAYW01000016.1"/>
</dbReference>
<evidence type="ECO:0000313" key="3">
    <source>
        <dbReference type="EMBL" id="CCO93163.1"/>
    </source>
</evidence>
<protein>
    <recommendedName>
        <fullName evidence="5">Homeobox protein YbgS</fullName>
    </recommendedName>
</protein>
<sequence>MMNKFAIVLLTAAITLGSGSVIAASGNGSSNAAADAGAIAPGAKDNLAPNHVDNSKINTEGSSALNHKKKHHGMSANDVHKNTQCKEGNCTNINSKVGSGADTKTNGTSQ</sequence>
<dbReference type="Pfam" id="PF13985">
    <property type="entry name" value="YbgS"/>
    <property type="match status" value="1"/>
</dbReference>
<feature type="chain" id="PRO_5032858924" description="Homeobox protein YbgS" evidence="2">
    <location>
        <begin position="24"/>
        <end position="110"/>
    </location>
</feature>
<dbReference type="EMBL" id="CAPB01000008">
    <property type="protein sequence ID" value="CCO93163.1"/>
    <property type="molecule type" value="Genomic_DNA"/>
</dbReference>
<dbReference type="Proteomes" id="UP000013111">
    <property type="component" value="Unassembled WGS sequence"/>
</dbReference>
<reference evidence="3 4" key="2">
    <citation type="submission" date="2013-04" db="EMBL/GenBank/DDBJ databases">
        <title>Comparative genomics of 12 strains of Erwinia amylovora identifies a pan-genome with a large conserved core and provides insights into host specificity.</title>
        <authorList>
            <person name="Mann R.A."/>
            <person name="Smits T.H.M."/>
            <person name="Buehlmann A."/>
            <person name="Blom J."/>
            <person name="Goesmann A."/>
            <person name="Frey J.E."/>
            <person name="Plummer K.M."/>
            <person name="Beer S.V."/>
            <person name="Luck J."/>
            <person name="Duffy B."/>
            <person name="Rodoni B."/>
        </authorList>
    </citation>
    <scope>NUCLEOTIDE SEQUENCE [LARGE SCALE GENOMIC DNA]</scope>
    <source>
        <strain evidence="4">CFBP 1232</strain>
    </source>
</reference>
<feature type="region of interest" description="Disordered" evidence="1">
    <location>
        <begin position="67"/>
        <end position="110"/>
    </location>
</feature>
<name>A0A831EQ87_ERWAM</name>
<evidence type="ECO:0008006" key="5">
    <source>
        <dbReference type="Google" id="ProtNLM"/>
    </source>
</evidence>
<feature type="compositionally biased region" description="Polar residues" evidence="1">
    <location>
        <begin position="85"/>
        <end position="110"/>
    </location>
</feature>
<keyword evidence="2" id="KW-0732">Signal</keyword>
<proteinExistence type="predicted"/>
<dbReference type="GeneID" id="97605498"/>
<dbReference type="InterPro" id="IPR020363">
    <property type="entry name" value="Uncharacterised_YbgS"/>
</dbReference>